<dbReference type="InterPro" id="IPR056592">
    <property type="entry name" value="Beta-prop_At3g26010-like"/>
</dbReference>
<dbReference type="InterPro" id="IPR001810">
    <property type="entry name" value="F-box_dom"/>
</dbReference>
<evidence type="ECO:0000313" key="3">
    <source>
        <dbReference type="EMBL" id="PRQ25617.1"/>
    </source>
</evidence>
<proteinExistence type="predicted"/>
<organism evidence="3 4">
    <name type="scientific">Rosa chinensis</name>
    <name type="common">China rose</name>
    <dbReference type="NCBI Taxonomy" id="74649"/>
    <lineage>
        <taxon>Eukaryota</taxon>
        <taxon>Viridiplantae</taxon>
        <taxon>Streptophyta</taxon>
        <taxon>Embryophyta</taxon>
        <taxon>Tracheophyta</taxon>
        <taxon>Spermatophyta</taxon>
        <taxon>Magnoliopsida</taxon>
        <taxon>eudicotyledons</taxon>
        <taxon>Gunneridae</taxon>
        <taxon>Pentapetalae</taxon>
        <taxon>rosids</taxon>
        <taxon>fabids</taxon>
        <taxon>Rosales</taxon>
        <taxon>Rosaceae</taxon>
        <taxon>Rosoideae</taxon>
        <taxon>Rosoideae incertae sedis</taxon>
        <taxon>Rosa</taxon>
    </lineage>
</organism>
<dbReference type="STRING" id="74649.A0A2P6PUK0"/>
<dbReference type="SUPFAM" id="SSF81383">
    <property type="entry name" value="F-box domain"/>
    <property type="match status" value="1"/>
</dbReference>
<dbReference type="OMA" id="VYIRICI"/>
<dbReference type="AlphaFoldDB" id="A0A2P6PUK0"/>
<dbReference type="PANTHER" id="PTHR35546:SF130">
    <property type="entry name" value="EXPRESSED PROTEIN"/>
    <property type="match status" value="1"/>
</dbReference>
<evidence type="ECO:0000313" key="4">
    <source>
        <dbReference type="Proteomes" id="UP000238479"/>
    </source>
</evidence>
<keyword evidence="4" id="KW-1185">Reference proteome</keyword>
<dbReference type="InterPro" id="IPR055290">
    <property type="entry name" value="At3g26010-like"/>
</dbReference>
<dbReference type="PANTHER" id="PTHR35546">
    <property type="entry name" value="F-BOX PROTEIN INTERACTION DOMAIN PROTEIN-RELATED"/>
    <property type="match status" value="1"/>
</dbReference>
<feature type="domain" description="F-box" evidence="1">
    <location>
        <begin position="68"/>
        <end position="108"/>
    </location>
</feature>
<dbReference type="InterPro" id="IPR036047">
    <property type="entry name" value="F-box-like_dom_sf"/>
</dbReference>
<evidence type="ECO:0000259" key="1">
    <source>
        <dbReference type="Pfam" id="PF00646"/>
    </source>
</evidence>
<reference evidence="3 4" key="1">
    <citation type="journal article" date="2018" name="Nat. Genet.">
        <title>The Rosa genome provides new insights in the design of modern roses.</title>
        <authorList>
            <person name="Bendahmane M."/>
        </authorList>
    </citation>
    <scope>NUCLEOTIDE SEQUENCE [LARGE SCALE GENOMIC DNA]</scope>
    <source>
        <strain evidence="4">cv. Old Blush</strain>
    </source>
</reference>
<dbReference type="Gramene" id="PRQ25617">
    <property type="protein sequence ID" value="PRQ25617"/>
    <property type="gene ID" value="RchiOBHm_Chr6g0285591"/>
</dbReference>
<accession>A0A2P6PUK0</accession>
<gene>
    <name evidence="3" type="ORF">RchiOBHm_Chr6g0285591</name>
</gene>
<dbReference type="Pfam" id="PF00646">
    <property type="entry name" value="F-box"/>
    <property type="match status" value="1"/>
</dbReference>
<dbReference type="Proteomes" id="UP000238479">
    <property type="component" value="Chromosome 6"/>
</dbReference>
<feature type="domain" description="F-box protein At3g26010-like beta-propeller" evidence="2">
    <location>
        <begin position="167"/>
        <end position="373"/>
    </location>
</feature>
<name>A0A2P6PUK0_ROSCH</name>
<dbReference type="Pfam" id="PF24750">
    <property type="entry name" value="b-prop_At3g26010-like"/>
    <property type="match status" value="1"/>
</dbReference>
<sequence length="380" mass="43708">MCKNLADICSGKLGLLSPSYVSASREVVVMLQNERVGEDPIRQSVHRRPPRYSSIEERSESKLIPMNINDLPGLVLVEILCRLPCYKPVFQSKCVSKRWCALISDPYFIGRFICHLRSSDMEAPPIIRALINRKGEELSWSPSWWSSNLLAPVFRKLMSFHGLKYEPIVKATYNDLVLCCEDGMDFYYICNPSTVEWVALPPSPRSYTWPQRKAPAAIICDRKYYDYTKEGRGHNTITLNANYRCKVVRILPFAGEDPHYHFSRFTVEIFSSETGEWIESVVAYPVPLDLTTSRISFAYNGMLYWWDSSTNRYLGMDPFMINSNGNGDPYKLRFMEFNDEVLGLHGTTNCLGVCGGGLRMCHYREEEDALYVWDWKGARL</sequence>
<protein>
    <submittedName>
        <fullName evidence="3">Putative F-box domain-containing protein</fullName>
    </submittedName>
</protein>
<dbReference type="Gene3D" id="1.20.1280.50">
    <property type="match status" value="1"/>
</dbReference>
<dbReference type="EMBL" id="PDCK01000044">
    <property type="protein sequence ID" value="PRQ25617.1"/>
    <property type="molecule type" value="Genomic_DNA"/>
</dbReference>
<evidence type="ECO:0000259" key="2">
    <source>
        <dbReference type="Pfam" id="PF24750"/>
    </source>
</evidence>
<comment type="caution">
    <text evidence="3">The sequence shown here is derived from an EMBL/GenBank/DDBJ whole genome shotgun (WGS) entry which is preliminary data.</text>
</comment>